<dbReference type="SUPFAM" id="SSF47459">
    <property type="entry name" value="HLH, helix-loop-helix DNA-binding domain"/>
    <property type="match status" value="1"/>
</dbReference>
<dbReference type="InterPro" id="IPR036638">
    <property type="entry name" value="HLH_DNA-bd_sf"/>
</dbReference>
<dbReference type="GO" id="GO:0005634">
    <property type="term" value="C:nucleus"/>
    <property type="evidence" value="ECO:0007669"/>
    <property type="project" value="UniProtKB-SubCell"/>
</dbReference>
<dbReference type="AlphaFoldDB" id="A0A1D2M5P6"/>
<dbReference type="GO" id="GO:0032922">
    <property type="term" value="P:circadian regulation of gene expression"/>
    <property type="evidence" value="ECO:0007669"/>
    <property type="project" value="TreeGrafter"/>
</dbReference>
<evidence type="ECO:0000256" key="1">
    <source>
        <dbReference type="ARBA" id="ARBA00004123"/>
    </source>
</evidence>
<dbReference type="GO" id="GO:0005737">
    <property type="term" value="C:cytoplasm"/>
    <property type="evidence" value="ECO:0007669"/>
    <property type="project" value="InterPro"/>
</dbReference>
<dbReference type="InterPro" id="IPR011598">
    <property type="entry name" value="bHLH_dom"/>
</dbReference>
<dbReference type="Gene3D" id="4.10.280.10">
    <property type="entry name" value="Helix-loop-helix DNA-binding domain"/>
    <property type="match status" value="1"/>
</dbReference>
<sequence>MRTQLETRNFNMGGIQESKVRGRVAKRRSHNQVKKVEINSYLNKLQELIPCLPKDTKLSKLEVISNAIDYIHDLRQTLGLPPCSVDFDMESDGTETLGEFGNQTVSPNIKFQNISSSVSSTSSPVISQNAPVGLSKPAQLHRQPLGVIPHL</sequence>
<gene>
    <name evidence="7" type="ORF">Ocin01_18384</name>
</gene>
<evidence type="ECO:0000256" key="3">
    <source>
        <dbReference type="ARBA" id="ARBA00023015"/>
    </source>
</evidence>
<dbReference type="Pfam" id="PF00010">
    <property type="entry name" value="HLH"/>
    <property type="match status" value="1"/>
</dbReference>
<comment type="subcellular location">
    <subcellularLocation>
        <location evidence="1">Nucleus</location>
    </subcellularLocation>
</comment>
<dbReference type="OrthoDB" id="10047910at2759"/>
<dbReference type="STRING" id="48709.A0A1D2M5P6"/>
<dbReference type="PANTHER" id="PTHR11723">
    <property type="entry name" value="DNA-BINDING PROTEIN INHIBITOR"/>
    <property type="match status" value="1"/>
</dbReference>
<reference evidence="7 8" key="1">
    <citation type="journal article" date="2016" name="Genome Biol. Evol.">
        <title>Gene Family Evolution Reflects Adaptation to Soil Environmental Stressors in the Genome of the Collembolan Orchesella cincta.</title>
        <authorList>
            <person name="Faddeeva-Vakhrusheva A."/>
            <person name="Derks M.F."/>
            <person name="Anvar S.Y."/>
            <person name="Agamennone V."/>
            <person name="Suring W."/>
            <person name="Smit S."/>
            <person name="van Straalen N.M."/>
            <person name="Roelofs D."/>
        </authorList>
    </citation>
    <scope>NUCLEOTIDE SEQUENCE [LARGE SCALE GENOMIC DNA]</scope>
    <source>
        <tissue evidence="7">Mixed pool</tissue>
    </source>
</reference>
<evidence type="ECO:0000256" key="2">
    <source>
        <dbReference type="ARBA" id="ARBA00022491"/>
    </source>
</evidence>
<keyword evidence="3" id="KW-0805">Transcription regulation</keyword>
<dbReference type="PANTHER" id="PTHR11723:SF17">
    <property type="entry name" value="PROTEIN EXTRA-MACROCHAETAE"/>
    <property type="match status" value="1"/>
</dbReference>
<dbReference type="EMBL" id="LJIJ01003808">
    <property type="protein sequence ID" value="ODM88299.1"/>
    <property type="molecule type" value="Genomic_DNA"/>
</dbReference>
<dbReference type="PROSITE" id="PS50888">
    <property type="entry name" value="BHLH"/>
    <property type="match status" value="1"/>
</dbReference>
<evidence type="ECO:0000256" key="5">
    <source>
        <dbReference type="ARBA" id="ARBA00023242"/>
    </source>
</evidence>
<evidence type="ECO:0000259" key="6">
    <source>
        <dbReference type="PROSITE" id="PS50888"/>
    </source>
</evidence>
<keyword evidence="5" id="KW-0539">Nucleus</keyword>
<accession>A0A1D2M5P6</accession>
<protein>
    <submittedName>
        <fullName evidence="7">Protein extra-macrochaetae</fullName>
    </submittedName>
</protein>
<dbReference type="InterPro" id="IPR026052">
    <property type="entry name" value="DNA-bd_prot-inh"/>
</dbReference>
<name>A0A1D2M5P6_ORCCI</name>
<keyword evidence="4" id="KW-0804">Transcription</keyword>
<dbReference type="SMART" id="SM00353">
    <property type="entry name" value="HLH"/>
    <property type="match status" value="1"/>
</dbReference>
<keyword evidence="2" id="KW-0678">Repressor</keyword>
<proteinExistence type="predicted"/>
<dbReference type="GO" id="GO:0000122">
    <property type="term" value="P:negative regulation of transcription by RNA polymerase II"/>
    <property type="evidence" value="ECO:0007669"/>
    <property type="project" value="InterPro"/>
</dbReference>
<evidence type="ECO:0000313" key="8">
    <source>
        <dbReference type="Proteomes" id="UP000094527"/>
    </source>
</evidence>
<dbReference type="Proteomes" id="UP000094527">
    <property type="component" value="Unassembled WGS sequence"/>
</dbReference>
<feature type="domain" description="BHLH" evidence="6">
    <location>
        <begin position="22"/>
        <end position="74"/>
    </location>
</feature>
<dbReference type="GO" id="GO:0030154">
    <property type="term" value="P:cell differentiation"/>
    <property type="evidence" value="ECO:0007669"/>
    <property type="project" value="TreeGrafter"/>
</dbReference>
<evidence type="ECO:0000313" key="7">
    <source>
        <dbReference type="EMBL" id="ODM88299.1"/>
    </source>
</evidence>
<dbReference type="GO" id="GO:0046983">
    <property type="term" value="F:protein dimerization activity"/>
    <property type="evidence" value="ECO:0007669"/>
    <property type="project" value="InterPro"/>
</dbReference>
<keyword evidence="8" id="KW-1185">Reference proteome</keyword>
<comment type="caution">
    <text evidence="7">The sequence shown here is derived from an EMBL/GenBank/DDBJ whole genome shotgun (WGS) entry which is preliminary data.</text>
</comment>
<organism evidence="7 8">
    <name type="scientific">Orchesella cincta</name>
    <name type="common">Springtail</name>
    <name type="synonym">Podura cincta</name>
    <dbReference type="NCBI Taxonomy" id="48709"/>
    <lineage>
        <taxon>Eukaryota</taxon>
        <taxon>Metazoa</taxon>
        <taxon>Ecdysozoa</taxon>
        <taxon>Arthropoda</taxon>
        <taxon>Hexapoda</taxon>
        <taxon>Collembola</taxon>
        <taxon>Entomobryomorpha</taxon>
        <taxon>Entomobryoidea</taxon>
        <taxon>Orchesellidae</taxon>
        <taxon>Orchesellinae</taxon>
        <taxon>Orchesella</taxon>
    </lineage>
</organism>
<evidence type="ECO:0000256" key="4">
    <source>
        <dbReference type="ARBA" id="ARBA00023163"/>
    </source>
</evidence>